<dbReference type="AlphaFoldDB" id="E6U332"/>
<dbReference type="STRING" id="663278.Ethha_1986"/>
<dbReference type="SMART" id="SM00387">
    <property type="entry name" value="HATPase_c"/>
    <property type="match status" value="1"/>
</dbReference>
<keyword evidence="5" id="KW-0808">Transferase</keyword>
<keyword evidence="8" id="KW-1133">Transmembrane helix</keyword>
<dbReference type="CDD" id="cd00075">
    <property type="entry name" value="HATPase"/>
    <property type="match status" value="1"/>
</dbReference>
<dbReference type="Gene3D" id="3.30.565.10">
    <property type="entry name" value="Histidine kinase-like ATPase, C-terminal domain"/>
    <property type="match status" value="1"/>
</dbReference>
<dbReference type="Gene3D" id="6.10.340.10">
    <property type="match status" value="1"/>
</dbReference>
<dbReference type="PROSITE" id="PS50109">
    <property type="entry name" value="HIS_KIN"/>
    <property type="match status" value="1"/>
</dbReference>
<evidence type="ECO:0000256" key="3">
    <source>
        <dbReference type="ARBA" id="ARBA00012438"/>
    </source>
</evidence>
<feature type="transmembrane region" description="Helical" evidence="8">
    <location>
        <begin position="174"/>
        <end position="200"/>
    </location>
</feature>
<dbReference type="FunFam" id="1.10.287.130:FF:000001">
    <property type="entry name" value="Two-component sensor histidine kinase"/>
    <property type="match status" value="1"/>
</dbReference>
<proteinExistence type="predicted"/>
<feature type="domain" description="Histidine kinase" evidence="9">
    <location>
        <begin position="261"/>
        <end position="475"/>
    </location>
</feature>
<feature type="domain" description="HAMP" evidence="10">
    <location>
        <begin position="201"/>
        <end position="253"/>
    </location>
</feature>
<keyword evidence="7" id="KW-0902">Two-component regulatory system</keyword>
<gene>
    <name evidence="11" type="ordered locus">Ethha_1986</name>
</gene>
<dbReference type="RefSeq" id="WP_013485852.1">
    <property type="nucleotide sequence ID" value="NC_014828.1"/>
</dbReference>
<dbReference type="InterPro" id="IPR003661">
    <property type="entry name" value="HisK_dim/P_dom"/>
</dbReference>
<dbReference type="SMART" id="SM00388">
    <property type="entry name" value="HisKA"/>
    <property type="match status" value="1"/>
</dbReference>
<dbReference type="SUPFAM" id="SSF55874">
    <property type="entry name" value="ATPase domain of HSP90 chaperone/DNA topoisomerase II/histidine kinase"/>
    <property type="match status" value="1"/>
</dbReference>
<dbReference type="CDD" id="cd00082">
    <property type="entry name" value="HisKA"/>
    <property type="match status" value="1"/>
</dbReference>
<dbReference type="GO" id="GO:0000155">
    <property type="term" value="F:phosphorelay sensor kinase activity"/>
    <property type="evidence" value="ECO:0007669"/>
    <property type="project" value="InterPro"/>
</dbReference>
<dbReference type="Pfam" id="PF00672">
    <property type="entry name" value="HAMP"/>
    <property type="match status" value="1"/>
</dbReference>
<feature type="transmembrane region" description="Helical" evidence="8">
    <location>
        <begin position="21"/>
        <end position="43"/>
    </location>
</feature>
<keyword evidence="8" id="KW-0812">Transmembrane</keyword>
<comment type="catalytic activity">
    <reaction evidence="1">
        <text>ATP + protein L-histidine = ADP + protein N-phospho-L-histidine.</text>
        <dbReference type="EC" id="2.7.13.3"/>
    </reaction>
</comment>
<dbReference type="eggNOG" id="COG5000">
    <property type="taxonomic scope" value="Bacteria"/>
</dbReference>
<dbReference type="InterPro" id="IPR005467">
    <property type="entry name" value="His_kinase_dom"/>
</dbReference>
<evidence type="ECO:0000256" key="4">
    <source>
        <dbReference type="ARBA" id="ARBA00022553"/>
    </source>
</evidence>
<dbReference type="PROSITE" id="PS50885">
    <property type="entry name" value="HAMP"/>
    <property type="match status" value="1"/>
</dbReference>
<dbReference type="Pfam" id="PF00512">
    <property type="entry name" value="HisKA"/>
    <property type="match status" value="1"/>
</dbReference>
<dbReference type="SUPFAM" id="SSF47384">
    <property type="entry name" value="Homodimeric domain of signal transducing histidine kinase"/>
    <property type="match status" value="1"/>
</dbReference>
<dbReference type="KEGG" id="eha:Ethha_1986"/>
<dbReference type="SMART" id="SM00304">
    <property type="entry name" value="HAMP"/>
    <property type="match status" value="1"/>
</dbReference>
<name>E6U332_ETHHY</name>
<evidence type="ECO:0000256" key="8">
    <source>
        <dbReference type="SAM" id="Phobius"/>
    </source>
</evidence>
<dbReference type="GO" id="GO:0016020">
    <property type="term" value="C:membrane"/>
    <property type="evidence" value="ECO:0007669"/>
    <property type="project" value="UniProtKB-SubCell"/>
</dbReference>
<protein>
    <recommendedName>
        <fullName evidence="3">histidine kinase</fullName>
        <ecNumber evidence="3">2.7.13.3</ecNumber>
    </recommendedName>
</protein>
<evidence type="ECO:0000259" key="10">
    <source>
        <dbReference type="PROSITE" id="PS50885"/>
    </source>
</evidence>
<dbReference type="EMBL" id="CP002400">
    <property type="protein sequence ID" value="ADU27504.1"/>
    <property type="molecule type" value="Genomic_DNA"/>
</dbReference>
<evidence type="ECO:0000259" key="9">
    <source>
        <dbReference type="PROSITE" id="PS50109"/>
    </source>
</evidence>
<dbReference type="InterPro" id="IPR003660">
    <property type="entry name" value="HAMP_dom"/>
</dbReference>
<dbReference type="InterPro" id="IPR004358">
    <property type="entry name" value="Sig_transdc_His_kin-like_C"/>
</dbReference>
<dbReference type="PANTHER" id="PTHR43547">
    <property type="entry name" value="TWO-COMPONENT HISTIDINE KINASE"/>
    <property type="match status" value="1"/>
</dbReference>
<dbReference type="InterPro" id="IPR003594">
    <property type="entry name" value="HATPase_dom"/>
</dbReference>
<comment type="subcellular location">
    <subcellularLocation>
        <location evidence="2">Membrane</location>
    </subcellularLocation>
</comment>
<evidence type="ECO:0000256" key="2">
    <source>
        <dbReference type="ARBA" id="ARBA00004370"/>
    </source>
</evidence>
<dbReference type="PRINTS" id="PR00344">
    <property type="entry name" value="BCTRLSENSOR"/>
</dbReference>
<evidence type="ECO:0000256" key="7">
    <source>
        <dbReference type="ARBA" id="ARBA00023012"/>
    </source>
</evidence>
<evidence type="ECO:0000256" key="6">
    <source>
        <dbReference type="ARBA" id="ARBA00022777"/>
    </source>
</evidence>
<dbReference type="PANTHER" id="PTHR43547:SF2">
    <property type="entry name" value="HYBRID SIGNAL TRANSDUCTION HISTIDINE KINASE C"/>
    <property type="match status" value="1"/>
</dbReference>
<reference evidence="11 12" key="1">
    <citation type="submission" date="2010-12" db="EMBL/GenBank/DDBJ databases">
        <title>Complete sequence of Ethanoligenens harbinense YUAN-3.</title>
        <authorList>
            <person name="Lucas S."/>
            <person name="Copeland A."/>
            <person name="Lapidus A."/>
            <person name="Cheng J.-F."/>
            <person name="Bruce D."/>
            <person name="Goodwin L."/>
            <person name="Pitluck S."/>
            <person name="Chertkov O."/>
            <person name="Misra M."/>
            <person name="Detter J.C."/>
            <person name="Han C."/>
            <person name="Tapia R."/>
            <person name="Land M."/>
            <person name="Hauser L."/>
            <person name="Jeffries C."/>
            <person name="Kyrpides N."/>
            <person name="Ivanova N."/>
            <person name="Mikhailova N."/>
            <person name="Wang A."/>
            <person name="Mouttaki H."/>
            <person name="He Z."/>
            <person name="Zhou J."/>
            <person name="Hemme C.L."/>
            <person name="Woyke T."/>
        </authorList>
    </citation>
    <scope>NUCLEOTIDE SEQUENCE [LARGE SCALE GENOMIC DNA]</scope>
    <source>
        <strain evidence="12">DSM 18485 / JCM 12961 / CGMCC 1.5033 / YUAN-3</strain>
    </source>
</reference>
<dbReference type="eggNOG" id="COG5002">
    <property type="taxonomic scope" value="Bacteria"/>
</dbReference>
<dbReference type="EC" id="2.7.13.3" evidence="3"/>
<evidence type="ECO:0000313" key="11">
    <source>
        <dbReference type="EMBL" id="ADU27504.1"/>
    </source>
</evidence>
<keyword evidence="12" id="KW-1185">Reference proteome</keyword>
<evidence type="ECO:0000313" key="12">
    <source>
        <dbReference type="Proteomes" id="UP000001551"/>
    </source>
</evidence>
<dbReference type="SUPFAM" id="SSF158472">
    <property type="entry name" value="HAMP domain-like"/>
    <property type="match status" value="1"/>
</dbReference>
<dbReference type="InterPro" id="IPR036890">
    <property type="entry name" value="HATPase_C_sf"/>
</dbReference>
<keyword evidence="8" id="KW-0472">Membrane</keyword>
<dbReference type="CDD" id="cd06225">
    <property type="entry name" value="HAMP"/>
    <property type="match status" value="1"/>
</dbReference>
<dbReference type="HOGENOM" id="CLU_000445_89_6_9"/>
<keyword evidence="4" id="KW-0597">Phosphoprotein</keyword>
<dbReference type="InterPro" id="IPR036097">
    <property type="entry name" value="HisK_dim/P_sf"/>
</dbReference>
<dbReference type="Pfam" id="PF02518">
    <property type="entry name" value="HATPase_c"/>
    <property type="match status" value="1"/>
</dbReference>
<evidence type="ECO:0000256" key="5">
    <source>
        <dbReference type="ARBA" id="ARBA00022679"/>
    </source>
</evidence>
<sequence length="476" mass="52107">MKFRQVFIFKGITRRWVFNSMGIIVAILGIVWVVFAFAVHNYYYSAVQSYLTTEARVRATQFTRDIDPQTPDFYATAKDFVASFSDRGIMELLILNKKGDVLLTSSDFLPDQKLSMPDFTQASASAQGLGNWMGVNASTGEKVMAVTSILRDSQGKELGAARYVVSMTEVDWQIALFSLISGIICIAIILFVLFSGMYFINSIVVPVREVTAMAGRIASGDYNARIGKSYDDEIGALCDTINNLAGELGTADRIKNDFISSVSHELRTPLTAIKGWAETIQGCAPGDTDTIHKGMRVITDETGRLSAMVEDLLDFSRMQSGRFRMAIDKIDILAEMGEAVLMFSDRAHREGLTFIYNEPASLPPMMGDRNRLRQVFVNILDNAFKYSDAGGVVKVDAIDCGNHVRIIVSDTGCGIPARDLSRVKQKFFKGNATRRGSGIGLAVADEIVCLHGGTLEIASEEGKGTAVTITLPVISK</sequence>
<dbReference type="Proteomes" id="UP000001551">
    <property type="component" value="Chromosome"/>
</dbReference>
<accession>E6U332</accession>
<organism evidence="11 12">
    <name type="scientific">Ethanoligenens harbinense (strain DSM 18485 / JCM 12961 / CGMCC 1.5033 / YUAN-3)</name>
    <dbReference type="NCBI Taxonomy" id="663278"/>
    <lineage>
        <taxon>Bacteria</taxon>
        <taxon>Bacillati</taxon>
        <taxon>Bacillota</taxon>
        <taxon>Clostridia</taxon>
        <taxon>Eubacteriales</taxon>
        <taxon>Oscillospiraceae</taxon>
        <taxon>Ethanoligenens</taxon>
    </lineage>
</organism>
<keyword evidence="6 11" id="KW-0418">Kinase</keyword>
<dbReference type="Gene3D" id="1.10.287.130">
    <property type="match status" value="1"/>
</dbReference>
<evidence type="ECO:0000256" key="1">
    <source>
        <dbReference type="ARBA" id="ARBA00000085"/>
    </source>
</evidence>